<dbReference type="EMBL" id="JAYMYQ010000004">
    <property type="protein sequence ID" value="KAK7337529.1"/>
    <property type="molecule type" value="Genomic_DNA"/>
</dbReference>
<dbReference type="GO" id="GO:0005829">
    <property type="term" value="C:cytosol"/>
    <property type="evidence" value="ECO:0007669"/>
    <property type="project" value="TreeGrafter"/>
</dbReference>
<dbReference type="GO" id="GO:0051287">
    <property type="term" value="F:NAD binding"/>
    <property type="evidence" value="ECO:0007669"/>
    <property type="project" value="InterPro"/>
</dbReference>
<dbReference type="GO" id="GO:0009570">
    <property type="term" value="C:chloroplast stroma"/>
    <property type="evidence" value="ECO:0007669"/>
    <property type="project" value="TreeGrafter"/>
</dbReference>
<name>A0AAN9LK81_CANGL</name>
<accession>A0AAN9LK81</accession>
<reference evidence="3 4" key="1">
    <citation type="submission" date="2024-01" db="EMBL/GenBank/DDBJ databases">
        <title>The genomes of 5 underutilized Papilionoideae crops provide insights into root nodulation and disease resistanc.</title>
        <authorList>
            <person name="Jiang F."/>
        </authorList>
    </citation>
    <scope>NUCLEOTIDE SEQUENCE [LARGE SCALE GENOMIC DNA]</scope>
    <source>
        <strain evidence="3">LVBAO_FW01</strain>
        <tissue evidence="3">Leaves</tissue>
    </source>
</reference>
<dbReference type="InterPro" id="IPR040813">
    <property type="entry name" value="Hen1_Lam_C"/>
</dbReference>
<proteinExistence type="predicted"/>
<organism evidence="3 4">
    <name type="scientific">Canavalia gladiata</name>
    <name type="common">Sword bean</name>
    <name type="synonym">Dolichos gladiatus</name>
    <dbReference type="NCBI Taxonomy" id="3824"/>
    <lineage>
        <taxon>Eukaryota</taxon>
        <taxon>Viridiplantae</taxon>
        <taxon>Streptophyta</taxon>
        <taxon>Embryophyta</taxon>
        <taxon>Tracheophyta</taxon>
        <taxon>Spermatophyta</taxon>
        <taxon>Magnoliopsida</taxon>
        <taxon>eudicotyledons</taxon>
        <taxon>Gunneridae</taxon>
        <taxon>Pentapetalae</taxon>
        <taxon>rosids</taxon>
        <taxon>fabids</taxon>
        <taxon>Fabales</taxon>
        <taxon>Fabaceae</taxon>
        <taxon>Papilionoideae</taxon>
        <taxon>50 kb inversion clade</taxon>
        <taxon>NPAAA clade</taxon>
        <taxon>indigoferoid/millettioid clade</taxon>
        <taxon>Phaseoleae</taxon>
        <taxon>Canavalia</taxon>
    </lineage>
</organism>
<protein>
    <recommendedName>
        <fullName evidence="2">Small RNA 2'-O-methyltransferase Hen1 La-motif C-terminal domain-containing protein</fullName>
    </recommendedName>
</protein>
<dbReference type="GO" id="GO:0000105">
    <property type="term" value="P:L-histidine biosynthetic process"/>
    <property type="evidence" value="ECO:0007669"/>
    <property type="project" value="TreeGrafter"/>
</dbReference>
<feature type="domain" description="Small RNA 2'-O-methyltransferase Hen1 La-motif C-terminal" evidence="2">
    <location>
        <begin position="216"/>
        <end position="249"/>
    </location>
</feature>
<dbReference type="PANTHER" id="PTHR21256">
    <property type="entry name" value="HISTIDINOL DEHYDROGENASE HDH"/>
    <property type="match status" value="1"/>
</dbReference>
<dbReference type="PANTHER" id="PTHR21256:SF2">
    <property type="entry name" value="HISTIDINE BIOSYNTHESIS TRIFUNCTIONAL PROTEIN"/>
    <property type="match status" value="1"/>
</dbReference>
<dbReference type="AlphaFoldDB" id="A0AAN9LK81"/>
<dbReference type="Pfam" id="PF18441">
    <property type="entry name" value="Hen1_Lam_C"/>
    <property type="match status" value="1"/>
</dbReference>
<dbReference type="GO" id="GO:0046872">
    <property type="term" value="F:metal ion binding"/>
    <property type="evidence" value="ECO:0007669"/>
    <property type="project" value="InterPro"/>
</dbReference>
<comment type="caution">
    <text evidence="3">The sequence shown here is derived from an EMBL/GenBank/DDBJ whole genome shotgun (WGS) entry which is preliminary data.</text>
</comment>
<gene>
    <name evidence="3" type="ORF">VNO77_18109</name>
</gene>
<sequence length="251" mass="28486">METSQLTKVEMVEARGVNFTVRRYEYEMIMKLYRMMKSYKSSELNDDEIPNLIASPHIDFSSVLALFPLSQTTLSPSRFAFQRFDNVELDKIVEVVCDLPNPLLDAPVKEAFDVAYSNIYVFHAAQRTPESNVENIEPAQIAGYKTILLASPPAQDGTICKEILCWEIIFGIHTGTCNMEQSIEAVTFHISFEEYYLDVIANELGFEDAANVMTSRQDIIGEAILATIGYTQKSRDVLYEDVTVQLFYKSL</sequence>
<evidence type="ECO:0000313" key="3">
    <source>
        <dbReference type="EMBL" id="KAK7337529.1"/>
    </source>
</evidence>
<keyword evidence="1" id="KW-0560">Oxidoreductase</keyword>
<dbReference type="GO" id="GO:0004399">
    <property type="term" value="F:histidinol dehydrogenase activity"/>
    <property type="evidence" value="ECO:0007669"/>
    <property type="project" value="TreeGrafter"/>
</dbReference>
<dbReference type="InterPro" id="IPR012131">
    <property type="entry name" value="Hstdl_DH"/>
</dbReference>
<evidence type="ECO:0000259" key="2">
    <source>
        <dbReference type="Pfam" id="PF18441"/>
    </source>
</evidence>
<dbReference type="Gene3D" id="3.40.50.1980">
    <property type="entry name" value="Nitrogenase molybdenum iron protein domain"/>
    <property type="match status" value="1"/>
</dbReference>
<keyword evidence="4" id="KW-1185">Reference proteome</keyword>
<evidence type="ECO:0000313" key="4">
    <source>
        <dbReference type="Proteomes" id="UP001367508"/>
    </source>
</evidence>
<evidence type="ECO:0000256" key="1">
    <source>
        <dbReference type="ARBA" id="ARBA00023002"/>
    </source>
</evidence>
<dbReference type="Proteomes" id="UP001367508">
    <property type="component" value="Unassembled WGS sequence"/>
</dbReference>